<accession>A0AAN9QWU1</accession>
<evidence type="ECO:0000313" key="1">
    <source>
        <dbReference type="EMBL" id="KAK7349926.1"/>
    </source>
</evidence>
<evidence type="ECO:0000313" key="2">
    <source>
        <dbReference type="Proteomes" id="UP001367508"/>
    </source>
</evidence>
<comment type="caution">
    <text evidence="1">The sequence shown here is derived from an EMBL/GenBank/DDBJ whole genome shotgun (WGS) entry which is preliminary data.</text>
</comment>
<gene>
    <name evidence="1" type="ORF">VNO77_07825</name>
</gene>
<sequence>MKMLGGLKHLSRNLCEMVQGVKHGNKANAALNISLLIRAPLPKVLAGEKVGERCGEYGFDEFVEGADVEIGVGDSAL</sequence>
<dbReference type="EMBL" id="JAYMYQ010000002">
    <property type="protein sequence ID" value="KAK7349926.1"/>
    <property type="molecule type" value="Genomic_DNA"/>
</dbReference>
<organism evidence="1 2">
    <name type="scientific">Canavalia gladiata</name>
    <name type="common">Sword bean</name>
    <name type="synonym">Dolichos gladiatus</name>
    <dbReference type="NCBI Taxonomy" id="3824"/>
    <lineage>
        <taxon>Eukaryota</taxon>
        <taxon>Viridiplantae</taxon>
        <taxon>Streptophyta</taxon>
        <taxon>Embryophyta</taxon>
        <taxon>Tracheophyta</taxon>
        <taxon>Spermatophyta</taxon>
        <taxon>Magnoliopsida</taxon>
        <taxon>eudicotyledons</taxon>
        <taxon>Gunneridae</taxon>
        <taxon>Pentapetalae</taxon>
        <taxon>rosids</taxon>
        <taxon>fabids</taxon>
        <taxon>Fabales</taxon>
        <taxon>Fabaceae</taxon>
        <taxon>Papilionoideae</taxon>
        <taxon>50 kb inversion clade</taxon>
        <taxon>NPAAA clade</taxon>
        <taxon>indigoferoid/millettioid clade</taxon>
        <taxon>Phaseoleae</taxon>
        <taxon>Canavalia</taxon>
    </lineage>
</organism>
<dbReference type="AlphaFoldDB" id="A0AAN9QWU1"/>
<name>A0AAN9QWU1_CANGL</name>
<reference evidence="1 2" key="1">
    <citation type="submission" date="2024-01" db="EMBL/GenBank/DDBJ databases">
        <title>The genomes of 5 underutilized Papilionoideae crops provide insights into root nodulation and disease resistanc.</title>
        <authorList>
            <person name="Jiang F."/>
        </authorList>
    </citation>
    <scope>NUCLEOTIDE SEQUENCE [LARGE SCALE GENOMIC DNA]</scope>
    <source>
        <strain evidence="1">LVBAO_FW01</strain>
        <tissue evidence="1">Leaves</tissue>
    </source>
</reference>
<proteinExistence type="predicted"/>
<protein>
    <submittedName>
        <fullName evidence="1">Uncharacterized protein</fullName>
    </submittedName>
</protein>
<dbReference type="Proteomes" id="UP001367508">
    <property type="component" value="Unassembled WGS sequence"/>
</dbReference>
<keyword evidence="2" id="KW-1185">Reference proteome</keyword>